<keyword evidence="9" id="KW-0496">Mitochondrion</keyword>
<dbReference type="AlphaFoldDB" id="B7G2K7"/>
<feature type="compositionally biased region" description="Polar residues" evidence="10">
    <location>
        <begin position="428"/>
        <end position="448"/>
    </location>
</feature>
<evidence type="ECO:0000256" key="1">
    <source>
        <dbReference type="ARBA" id="ARBA00004141"/>
    </source>
</evidence>
<proteinExistence type="inferred from homology"/>
<evidence type="ECO:0000256" key="10">
    <source>
        <dbReference type="SAM" id="MobiDB-lite"/>
    </source>
</evidence>
<dbReference type="EMBL" id="CM000614">
    <property type="protein sequence ID" value="EEC47146.1"/>
    <property type="molecule type" value="Genomic_DNA"/>
</dbReference>
<keyword evidence="2 9" id="KW-0813">Transport</keyword>
<dbReference type="KEGG" id="pti:PHATRDRAFT_37260"/>
<dbReference type="HOGENOM" id="CLU_678756_0_0_1"/>
<keyword evidence="8 9" id="KW-0472">Membrane</keyword>
<evidence type="ECO:0000256" key="4">
    <source>
        <dbReference type="ARBA" id="ARBA00022842"/>
    </source>
</evidence>
<evidence type="ECO:0000256" key="8">
    <source>
        <dbReference type="ARBA" id="ARBA00023136"/>
    </source>
</evidence>
<reference evidence="12 13" key="1">
    <citation type="journal article" date="2008" name="Nature">
        <title>The Phaeodactylum genome reveals the evolutionary history of diatom genomes.</title>
        <authorList>
            <person name="Bowler C."/>
            <person name="Allen A.E."/>
            <person name="Badger J.H."/>
            <person name="Grimwood J."/>
            <person name="Jabbari K."/>
            <person name="Kuo A."/>
            <person name="Maheswari U."/>
            <person name="Martens C."/>
            <person name="Maumus F."/>
            <person name="Otillar R.P."/>
            <person name="Rayko E."/>
            <person name="Salamov A."/>
            <person name="Vandepoele K."/>
            <person name="Beszteri B."/>
            <person name="Gruber A."/>
            <person name="Heijde M."/>
            <person name="Katinka M."/>
            <person name="Mock T."/>
            <person name="Valentin K."/>
            <person name="Verret F."/>
            <person name="Berges J.A."/>
            <person name="Brownlee C."/>
            <person name="Cadoret J.P."/>
            <person name="Chiovitti A."/>
            <person name="Choi C.J."/>
            <person name="Coesel S."/>
            <person name="De Martino A."/>
            <person name="Detter J.C."/>
            <person name="Durkin C."/>
            <person name="Falciatore A."/>
            <person name="Fournet J."/>
            <person name="Haruta M."/>
            <person name="Huysman M.J."/>
            <person name="Jenkins B.D."/>
            <person name="Jiroutova K."/>
            <person name="Jorgensen R.E."/>
            <person name="Joubert Y."/>
            <person name="Kaplan A."/>
            <person name="Kroger N."/>
            <person name="Kroth P.G."/>
            <person name="La Roche J."/>
            <person name="Lindquist E."/>
            <person name="Lommer M."/>
            <person name="Martin-Jezequel V."/>
            <person name="Lopez P.J."/>
            <person name="Lucas S."/>
            <person name="Mangogna M."/>
            <person name="McGinnis K."/>
            <person name="Medlin L.K."/>
            <person name="Montsant A."/>
            <person name="Oudot-Le Secq M.P."/>
            <person name="Napoli C."/>
            <person name="Obornik M."/>
            <person name="Parker M.S."/>
            <person name="Petit J.L."/>
            <person name="Porcel B.M."/>
            <person name="Poulsen N."/>
            <person name="Robison M."/>
            <person name="Rychlewski L."/>
            <person name="Rynearson T.A."/>
            <person name="Schmutz J."/>
            <person name="Shapiro H."/>
            <person name="Siaut M."/>
            <person name="Stanley M."/>
            <person name="Sussman M.R."/>
            <person name="Taylor A.R."/>
            <person name="Vardi A."/>
            <person name="von Dassow P."/>
            <person name="Vyverman W."/>
            <person name="Willis A."/>
            <person name="Wyrwicz L.S."/>
            <person name="Rokhsar D.S."/>
            <person name="Weissenbach J."/>
            <person name="Armbrust E.V."/>
            <person name="Green B.R."/>
            <person name="Van de Peer Y."/>
            <person name="Grigoriev I.V."/>
        </authorList>
    </citation>
    <scope>NUCLEOTIDE SEQUENCE [LARGE SCALE GENOMIC DNA]</scope>
    <source>
        <strain evidence="12 13">CCAP 1055/1</strain>
    </source>
</reference>
<dbReference type="GO" id="GO:0005509">
    <property type="term" value="F:calcium ion binding"/>
    <property type="evidence" value="ECO:0007669"/>
    <property type="project" value="InterPro"/>
</dbReference>
<dbReference type="SUPFAM" id="SSF47473">
    <property type="entry name" value="EF-hand"/>
    <property type="match status" value="1"/>
</dbReference>
<accession>B7G2K7</accession>
<reference evidence="13" key="2">
    <citation type="submission" date="2008-08" db="EMBL/GenBank/DDBJ databases">
        <authorList>
            <consortium name="Diatom Consortium"/>
            <person name="Grigoriev I."/>
            <person name="Grimwood J."/>
            <person name="Kuo A."/>
            <person name="Otillar R.P."/>
            <person name="Salamov A."/>
            <person name="Detter J.C."/>
            <person name="Lindquist E."/>
            <person name="Shapiro H."/>
            <person name="Lucas S."/>
            <person name="Glavina del Rio T."/>
            <person name="Pitluck S."/>
            <person name="Rokhsar D."/>
            <person name="Bowler C."/>
        </authorList>
    </citation>
    <scope>GENOME REANNOTATION</scope>
    <source>
        <strain evidence="13">CCAP 1055/1</strain>
    </source>
</reference>
<dbReference type="InterPro" id="IPR039204">
    <property type="entry name" value="MRS2-like"/>
</dbReference>
<comment type="similarity">
    <text evidence="9">Belongs to the CorA metal ion transporter (MIT) (TC 1.A.35) family.</text>
</comment>
<dbReference type="Pfam" id="PF13833">
    <property type="entry name" value="EF-hand_8"/>
    <property type="match status" value="1"/>
</dbReference>
<evidence type="ECO:0000256" key="7">
    <source>
        <dbReference type="ARBA" id="ARBA00023065"/>
    </source>
</evidence>
<dbReference type="PaxDb" id="2850-Phatr37260"/>
<organism evidence="12 13">
    <name type="scientific">Phaeodactylum tricornutum (strain CCAP 1055/1)</name>
    <dbReference type="NCBI Taxonomy" id="556484"/>
    <lineage>
        <taxon>Eukaryota</taxon>
        <taxon>Sar</taxon>
        <taxon>Stramenopiles</taxon>
        <taxon>Ochrophyta</taxon>
        <taxon>Bacillariophyta</taxon>
        <taxon>Bacillariophyceae</taxon>
        <taxon>Bacillariophycidae</taxon>
        <taxon>Naviculales</taxon>
        <taxon>Phaeodactylaceae</taxon>
        <taxon>Phaeodactylum</taxon>
    </lineage>
</organism>
<dbReference type="GO" id="GO:0015095">
    <property type="term" value="F:magnesium ion transmembrane transporter activity"/>
    <property type="evidence" value="ECO:0007669"/>
    <property type="project" value="TreeGrafter"/>
</dbReference>
<evidence type="ECO:0000256" key="9">
    <source>
        <dbReference type="RuleBase" id="RU366042"/>
    </source>
</evidence>
<dbReference type="Gene3D" id="1.20.58.340">
    <property type="entry name" value="Magnesium transport protein CorA, transmembrane region"/>
    <property type="match status" value="1"/>
</dbReference>
<dbReference type="PANTHER" id="PTHR13890:SF0">
    <property type="entry name" value="MAGNESIUM TRANSPORTER MRS2 HOMOLOG, MITOCHONDRIAL"/>
    <property type="match status" value="1"/>
</dbReference>
<dbReference type="InParanoid" id="B7G2K7"/>
<dbReference type="GO" id="GO:0005743">
    <property type="term" value="C:mitochondrial inner membrane"/>
    <property type="evidence" value="ECO:0007669"/>
    <property type="project" value="UniProtKB-SubCell"/>
</dbReference>
<comment type="subcellular location">
    <subcellularLocation>
        <location evidence="1">Membrane</location>
        <topology evidence="1">Multi-pass membrane protein</topology>
    </subcellularLocation>
    <subcellularLocation>
        <location evidence="9">Mitochondrion inner membrane</location>
        <topology evidence="9">Multi-pass membrane protein</topology>
    </subcellularLocation>
</comment>
<evidence type="ECO:0000256" key="2">
    <source>
        <dbReference type="ARBA" id="ARBA00022448"/>
    </source>
</evidence>
<dbReference type="PANTHER" id="PTHR13890">
    <property type="entry name" value="RNA SPLICING PROTEIN MRS2, MITOCHONDRIAL"/>
    <property type="match status" value="1"/>
</dbReference>
<dbReference type="Gene3D" id="1.10.238.10">
    <property type="entry name" value="EF-hand"/>
    <property type="match status" value="1"/>
</dbReference>
<feature type="domain" description="EF-hand" evidence="11">
    <location>
        <begin position="364"/>
        <end position="415"/>
    </location>
</feature>
<keyword evidence="6 9" id="KW-1133">Transmembrane helix</keyword>
<dbReference type="RefSeq" id="XP_002181223.1">
    <property type="nucleotide sequence ID" value="XM_002181187.1"/>
</dbReference>
<dbReference type="Pfam" id="PF22099">
    <property type="entry name" value="MRS2-like"/>
    <property type="match status" value="1"/>
</dbReference>
<gene>
    <name evidence="12" type="ORF">PHATRDRAFT_37260</name>
</gene>
<dbReference type="eggNOG" id="KOG2662">
    <property type="taxonomic scope" value="Eukaryota"/>
</dbReference>
<keyword evidence="9" id="KW-0999">Mitochondrion inner membrane</keyword>
<feature type="region of interest" description="Disordered" evidence="10">
    <location>
        <begin position="422"/>
        <end position="448"/>
    </location>
</feature>
<evidence type="ECO:0000256" key="3">
    <source>
        <dbReference type="ARBA" id="ARBA00022692"/>
    </source>
</evidence>
<protein>
    <recommendedName>
        <fullName evidence="9">Magnesium transporter</fullName>
    </recommendedName>
</protein>
<evidence type="ECO:0000256" key="5">
    <source>
        <dbReference type="ARBA" id="ARBA00022946"/>
    </source>
</evidence>
<evidence type="ECO:0000256" key="6">
    <source>
        <dbReference type="ARBA" id="ARBA00022989"/>
    </source>
</evidence>
<keyword evidence="13" id="KW-1185">Reference proteome</keyword>
<keyword evidence="7 9" id="KW-0406">Ion transport</keyword>
<feature type="transmembrane region" description="Helical" evidence="9">
    <location>
        <begin position="269"/>
        <end position="290"/>
    </location>
</feature>
<dbReference type="OrthoDB" id="10251508at2759"/>
<dbReference type="Proteomes" id="UP000000759">
    <property type="component" value="Chromosome 12"/>
</dbReference>
<dbReference type="GeneID" id="7201927"/>
<keyword evidence="4 9" id="KW-0460">Magnesium</keyword>
<name>B7G2K7_PHATC</name>
<evidence type="ECO:0000259" key="11">
    <source>
        <dbReference type="Pfam" id="PF13833"/>
    </source>
</evidence>
<keyword evidence="3 9" id="KW-0812">Transmembrane</keyword>
<keyword evidence="5" id="KW-0809">Transit peptide</keyword>
<dbReference type="InterPro" id="IPR002048">
    <property type="entry name" value="EF_hand_dom"/>
</dbReference>
<sequence length="448" mass="49867">MHDRSPSFKVAQILYTGTIEIVNLHTSELLQRMYARDLFSLNITSRQERQRSRRVRRTPPAIVPRKGQVIVSFGNVRAIAGLDSVQLLDAHKPVVRDFAEHLAKVYAKGAVEAGLSNELIFLEEVLRDTVETYSRRLRLYEPIVDSFLDKVASEVYSDTGVHQLVPLKDSLQSFEIQVKQCVECLAELLNDDDEMLSLLLTEQASAATTGKEVEFARHEDVDLLLGVYARQLGNILMEIQYMLGRLQSKQEFVALALAGYRNRMVRMNVHLGIATLSLGLGTTVAGFFGMNLVSGFEESQTAFANVVLGSGLAGLLIASGSMNYLSGRTMQKRASERLDEIETLTGALSDMCAIDYTVKSTVEQGQILDKDTFRRILKKSRQDGHISNAEVDLLFDVFDRVKDGYIHLEEFYPPALDQSLDHGLGETSAPSKEPQISNVLSETDTCTP</sequence>
<dbReference type="CDD" id="cd12823">
    <property type="entry name" value="Mrs2_Mfm1p-like"/>
    <property type="match status" value="1"/>
</dbReference>
<evidence type="ECO:0000313" key="13">
    <source>
        <dbReference type="Proteomes" id="UP000000759"/>
    </source>
</evidence>
<evidence type="ECO:0000313" key="12">
    <source>
        <dbReference type="EMBL" id="EEC47146.1"/>
    </source>
</evidence>
<dbReference type="InterPro" id="IPR011992">
    <property type="entry name" value="EF-hand-dom_pair"/>
</dbReference>
<dbReference type="FunCoup" id="B7G2K7">
    <property type="interactions" value="125"/>
</dbReference>
<feature type="transmembrane region" description="Helical" evidence="9">
    <location>
        <begin position="302"/>
        <end position="325"/>
    </location>
</feature>